<accession>A0A7Y0FGC6</accession>
<gene>
    <name evidence="2" type="ORF">HHL14_29835</name>
</gene>
<dbReference type="PANTHER" id="PTHR43679">
    <property type="entry name" value="OCTANOYLTRANSFERASE LIPM-RELATED"/>
    <property type="match status" value="1"/>
</dbReference>
<dbReference type="Gene3D" id="3.30.930.10">
    <property type="entry name" value="Bira Bifunctional Protein, Domain 2"/>
    <property type="match status" value="1"/>
</dbReference>
<keyword evidence="3" id="KW-1185">Reference proteome</keyword>
<keyword evidence="2" id="KW-0436">Ligase</keyword>
<reference evidence="2 3" key="1">
    <citation type="submission" date="2020-04" db="EMBL/GenBank/DDBJ databases">
        <title>Paraburkholderia sp. G-4-1-8 isolated from soil.</title>
        <authorList>
            <person name="Dahal R.H."/>
        </authorList>
    </citation>
    <scope>NUCLEOTIDE SEQUENCE [LARGE SCALE GENOMIC DNA]</scope>
    <source>
        <strain evidence="2 3">G-4-1-8</strain>
    </source>
</reference>
<name>A0A7Y0FGC6_9BURK</name>
<dbReference type="GO" id="GO:0016874">
    <property type="term" value="F:ligase activity"/>
    <property type="evidence" value="ECO:0007669"/>
    <property type="project" value="UniProtKB-KW"/>
</dbReference>
<dbReference type="AlphaFoldDB" id="A0A7Y0FGC6"/>
<feature type="domain" description="BPL/LPL catalytic" evidence="1">
    <location>
        <begin position="41"/>
        <end position="236"/>
    </location>
</feature>
<evidence type="ECO:0000259" key="1">
    <source>
        <dbReference type="PROSITE" id="PS51733"/>
    </source>
</evidence>
<evidence type="ECO:0000313" key="3">
    <source>
        <dbReference type="Proteomes" id="UP000583127"/>
    </source>
</evidence>
<proteinExistence type="predicted"/>
<sequence>MSSGISNDAQRAPWRFIVGHHSYADFSISISPAVERAVAEGIAPPTVYLNIFDDDSVTIGVNEDPQQVLDLAFCRANGVLTRRRVNGGGAIYAGKGSAFLAMYLPISLAGVPTSAAAAFPTILGHVADSLRDVFDLQASYRPLNDVEIDGRKLIATSLKIEEEVLTFRILLNVKAINTDIAARAMPLAPEKTRDKKHKDLGSRYTFLEKELGRPVTHDELIAWVNACMQRTFGDATLQDGTLVPQEQALAQQFARELTSDAWFHEKSEAVRYEPLMRAGDRIGRGREKAPAGLIWLSLLVRDGVVLRAIVNGDWHPRPIRSVDWLEEGFAGLPATREACEPHIHAFLARADVEFAGVEAAHLLKALDFALADLDRAEVAA</sequence>
<dbReference type="PANTHER" id="PTHR43679:SF2">
    <property type="entry name" value="OCTANOYL-[GCVH]:PROTEIN N-OCTANOYLTRANSFERASE"/>
    <property type="match status" value="1"/>
</dbReference>
<dbReference type="PROSITE" id="PS51733">
    <property type="entry name" value="BPL_LPL_CATALYTIC"/>
    <property type="match status" value="1"/>
</dbReference>
<evidence type="ECO:0000313" key="2">
    <source>
        <dbReference type="EMBL" id="NML35012.1"/>
    </source>
</evidence>
<dbReference type="SUPFAM" id="SSF55681">
    <property type="entry name" value="Class II aaRS and biotin synthetases"/>
    <property type="match status" value="1"/>
</dbReference>
<dbReference type="Proteomes" id="UP000583127">
    <property type="component" value="Unassembled WGS sequence"/>
</dbReference>
<dbReference type="Pfam" id="PF21948">
    <property type="entry name" value="LplA-B_cat"/>
    <property type="match status" value="1"/>
</dbReference>
<protein>
    <submittedName>
        <fullName evidence="2">Lipoate--protein ligase family protein</fullName>
    </submittedName>
</protein>
<dbReference type="InterPro" id="IPR004143">
    <property type="entry name" value="BPL_LPL_catalytic"/>
</dbReference>
<organism evidence="2 3">
    <name type="scientific">Paraburkholderia antibiotica</name>
    <dbReference type="NCBI Taxonomy" id="2728839"/>
    <lineage>
        <taxon>Bacteria</taxon>
        <taxon>Pseudomonadati</taxon>
        <taxon>Pseudomonadota</taxon>
        <taxon>Betaproteobacteria</taxon>
        <taxon>Burkholderiales</taxon>
        <taxon>Burkholderiaceae</taxon>
        <taxon>Paraburkholderia</taxon>
    </lineage>
</organism>
<dbReference type="InterPro" id="IPR050664">
    <property type="entry name" value="Octanoyltrans_LipM/LipL"/>
</dbReference>
<dbReference type="RefSeq" id="WP_169501199.1">
    <property type="nucleotide sequence ID" value="NZ_JABBFZ010000028.1"/>
</dbReference>
<dbReference type="Gene3D" id="3.30.390.50">
    <property type="entry name" value="CO dehydrogenase flavoprotein, C-terminal domain"/>
    <property type="match status" value="1"/>
</dbReference>
<dbReference type="EMBL" id="JABBFZ010000028">
    <property type="protein sequence ID" value="NML35012.1"/>
    <property type="molecule type" value="Genomic_DNA"/>
</dbReference>
<comment type="caution">
    <text evidence="2">The sequence shown here is derived from an EMBL/GenBank/DDBJ whole genome shotgun (WGS) entry which is preliminary data.</text>
</comment>
<dbReference type="InterPro" id="IPR045864">
    <property type="entry name" value="aa-tRNA-synth_II/BPL/LPL"/>
</dbReference>